<feature type="domain" description="SCP" evidence="1">
    <location>
        <begin position="35"/>
        <end position="183"/>
    </location>
</feature>
<dbReference type="SMART" id="SM00198">
    <property type="entry name" value="SCP"/>
    <property type="match status" value="1"/>
</dbReference>
<dbReference type="CDD" id="cd05380">
    <property type="entry name" value="CAP_euk"/>
    <property type="match status" value="1"/>
</dbReference>
<evidence type="ECO:0000259" key="1">
    <source>
        <dbReference type="SMART" id="SM00198"/>
    </source>
</evidence>
<evidence type="ECO:0000313" key="3">
    <source>
        <dbReference type="Proteomes" id="UP000024635"/>
    </source>
</evidence>
<dbReference type="EMBL" id="JARK01001384">
    <property type="protein sequence ID" value="EYC12027.1"/>
    <property type="molecule type" value="Genomic_DNA"/>
</dbReference>
<evidence type="ECO:0000313" key="2">
    <source>
        <dbReference type="EMBL" id="EYC12027.1"/>
    </source>
</evidence>
<organism evidence="2 3">
    <name type="scientific">Ancylostoma ceylanicum</name>
    <dbReference type="NCBI Taxonomy" id="53326"/>
    <lineage>
        <taxon>Eukaryota</taxon>
        <taxon>Metazoa</taxon>
        <taxon>Ecdysozoa</taxon>
        <taxon>Nematoda</taxon>
        <taxon>Chromadorea</taxon>
        <taxon>Rhabditida</taxon>
        <taxon>Rhabditina</taxon>
        <taxon>Rhabditomorpha</taxon>
        <taxon>Strongyloidea</taxon>
        <taxon>Ancylostomatidae</taxon>
        <taxon>Ancylostomatinae</taxon>
        <taxon>Ancylostoma</taxon>
    </lineage>
</organism>
<dbReference type="InterPro" id="IPR035940">
    <property type="entry name" value="CAP_sf"/>
</dbReference>
<dbReference type="Pfam" id="PF00188">
    <property type="entry name" value="CAP"/>
    <property type="match status" value="1"/>
</dbReference>
<keyword evidence="3" id="KW-1185">Reference proteome</keyword>
<name>A0A016UB54_9BILA</name>
<proteinExistence type="predicted"/>
<dbReference type="STRING" id="53326.A0A016UB54"/>
<dbReference type="Proteomes" id="UP000024635">
    <property type="component" value="Unassembled WGS sequence"/>
</dbReference>
<dbReference type="InterPro" id="IPR014044">
    <property type="entry name" value="CAP_dom"/>
</dbReference>
<dbReference type="SUPFAM" id="SSF55797">
    <property type="entry name" value="PR-1-like"/>
    <property type="match status" value="1"/>
</dbReference>
<sequence>MSSAETEIVIVQLSITVIVSGTTNFGCKNTLISDEWRESVLKFHNNIRRRVALAQQPTKTAGKVMPKADDMVELTWDCDIENNAFLSTCDQTTVAIPADYASNSDTLPMTGKKCDIKENTMTVLKKWYDQVKAEDVAGADAVYNEQTQKEFGIMVFGKTTGFACSYSKCGSDGKLLCLYNQPAPANADKLYSSQQDTCGNCPQGTTCVDFLCQSDDYQPDLKANPLPDCPNPQAGQLGDDKMTYDMQITARDMANYYRNLVATGWAQDKNGYAPTAKGINALVR</sequence>
<dbReference type="OrthoDB" id="5868561at2759"/>
<accession>A0A016UB54</accession>
<dbReference type="AlphaFoldDB" id="A0A016UB54"/>
<comment type="caution">
    <text evidence="2">The sequence shown here is derived from an EMBL/GenBank/DDBJ whole genome shotgun (WGS) entry which is preliminary data.</text>
</comment>
<protein>
    <recommendedName>
        <fullName evidence="1">SCP domain-containing protein</fullName>
    </recommendedName>
</protein>
<dbReference type="Gene3D" id="3.40.33.10">
    <property type="entry name" value="CAP"/>
    <property type="match status" value="1"/>
</dbReference>
<reference evidence="3" key="1">
    <citation type="journal article" date="2015" name="Nat. Genet.">
        <title>The genome and transcriptome of the zoonotic hookworm Ancylostoma ceylanicum identify infection-specific gene families.</title>
        <authorList>
            <person name="Schwarz E.M."/>
            <person name="Hu Y."/>
            <person name="Antoshechkin I."/>
            <person name="Miller M.M."/>
            <person name="Sternberg P.W."/>
            <person name="Aroian R.V."/>
        </authorList>
    </citation>
    <scope>NUCLEOTIDE SEQUENCE</scope>
    <source>
        <strain evidence="3">HY135</strain>
    </source>
</reference>
<gene>
    <name evidence="2" type="primary">Acey_s0048.g1570</name>
    <name evidence="2" type="synonym">ASP-s0048.g1570</name>
    <name evidence="2" type="ORF">Y032_0048g1570</name>
</gene>